<keyword evidence="5" id="KW-0175">Coiled coil</keyword>
<evidence type="ECO:0000256" key="2">
    <source>
        <dbReference type="ARBA" id="ARBA00008825"/>
    </source>
</evidence>
<dbReference type="OrthoDB" id="1746903at2759"/>
<dbReference type="GO" id="GO:0007010">
    <property type="term" value="P:cytoskeleton organization"/>
    <property type="evidence" value="ECO:0007669"/>
    <property type="project" value="InterPro"/>
</dbReference>
<evidence type="ECO:0000256" key="4">
    <source>
        <dbReference type="ARBA" id="ARBA00022701"/>
    </source>
</evidence>
<dbReference type="Proteomes" id="UP000631114">
    <property type="component" value="Unassembled WGS sequence"/>
</dbReference>
<keyword evidence="6" id="KW-0206">Cytoskeleton</keyword>
<organism evidence="7 8">
    <name type="scientific">Coptis chinensis</name>
    <dbReference type="NCBI Taxonomy" id="261450"/>
    <lineage>
        <taxon>Eukaryota</taxon>
        <taxon>Viridiplantae</taxon>
        <taxon>Streptophyta</taxon>
        <taxon>Embryophyta</taxon>
        <taxon>Tracheophyta</taxon>
        <taxon>Spermatophyta</taxon>
        <taxon>Magnoliopsida</taxon>
        <taxon>Ranunculales</taxon>
        <taxon>Ranunculaceae</taxon>
        <taxon>Coptidoideae</taxon>
        <taxon>Coptis</taxon>
    </lineage>
</organism>
<dbReference type="AlphaFoldDB" id="A0A835H407"/>
<dbReference type="EMBL" id="JADFTS010000008">
    <property type="protein sequence ID" value="KAF9591237.1"/>
    <property type="molecule type" value="Genomic_DNA"/>
</dbReference>
<accession>A0A835H407</accession>
<keyword evidence="4" id="KW-0493">Microtubule</keyword>
<comment type="subcellular location">
    <subcellularLocation>
        <location evidence="1">Cytoplasm</location>
        <location evidence="1">Cytoskeleton</location>
    </subcellularLocation>
</comment>
<evidence type="ECO:0000313" key="8">
    <source>
        <dbReference type="Proteomes" id="UP000631114"/>
    </source>
</evidence>
<gene>
    <name evidence="7" type="ORF">IFM89_003188</name>
</gene>
<comment type="caution">
    <text evidence="7">The sequence shown here is derived from an EMBL/GenBank/DDBJ whole genome shotgun (WGS) entry which is preliminary data.</text>
</comment>
<name>A0A835H407_9MAGN</name>
<reference evidence="7 8" key="1">
    <citation type="submission" date="2020-10" db="EMBL/GenBank/DDBJ databases">
        <title>The Coptis chinensis genome and diversification of protoberbering-type alkaloids.</title>
        <authorList>
            <person name="Wang B."/>
            <person name="Shu S."/>
            <person name="Song C."/>
            <person name="Liu Y."/>
        </authorList>
    </citation>
    <scope>NUCLEOTIDE SEQUENCE [LARGE SCALE GENOMIC DNA]</scope>
    <source>
        <strain evidence="7">HL-2020</strain>
        <tissue evidence="7">Leaf</tissue>
    </source>
</reference>
<sequence>MKQIEICQEENKILDKMHRQKVAEVEKLMETVHDLEEAVLSGGAAANVDEMKTLDRELARAKVNANVVAVVCQISAYGGSYSFSRFNGMEPLAVWCAQTKFLHGILNHYQSPMRVGLCINLNQKGQESVVQHLLIHPSWSMMVSVVPRTPTNMDEHS</sequence>
<proteinExistence type="inferred from homology"/>
<keyword evidence="8" id="KW-1185">Reference proteome</keyword>
<evidence type="ECO:0000256" key="1">
    <source>
        <dbReference type="ARBA" id="ARBA00004245"/>
    </source>
</evidence>
<keyword evidence="3" id="KW-0963">Cytoplasm</keyword>
<comment type="similarity">
    <text evidence="2">Belongs to the MAP70 family.</text>
</comment>
<dbReference type="InterPro" id="IPR009768">
    <property type="entry name" value="MAP70"/>
</dbReference>
<evidence type="ECO:0000313" key="7">
    <source>
        <dbReference type="EMBL" id="KAF9591237.1"/>
    </source>
</evidence>
<evidence type="ECO:0000256" key="5">
    <source>
        <dbReference type="ARBA" id="ARBA00023054"/>
    </source>
</evidence>
<protein>
    <submittedName>
        <fullName evidence="7">Uncharacterized protein</fullName>
    </submittedName>
</protein>
<evidence type="ECO:0000256" key="3">
    <source>
        <dbReference type="ARBA" id="ARBA00022490"/>
    </source>
</evidence>
<dbReference type="PANTHER" id="PTHR31246:SF32">
    <property type="entry name" value="MICROTUBULE-ASSOCIATED PROTEIN 70-1"/>
    <property type="match status" value="1"/>
</dbReference>
<dbReference type="GO" id="GO:0005874">
    <property type="term" value="C:microtubule"/>
    <property type="evidence" value="ECO:0007669"/>
    <property type="project" value="UniProtKB-KW"/>
</dbReference>
<evidence type="ECO:0000256" key="6">
    <source>
        <dbReference type="ARBA" id="ARBA00023212"/>
    </source>
</evidence>
<dbReference type="Pfam" id="PF07058">
    <property type="entry name" value="MAP70"/>
    <property type="match status" value="1"/>
</dbReference>
<dbReference type="PANTHER" id="PTHR31246">
    <property type="entry name" value="MICROTUBULE-ASSOCIATED PROTEIN 70-2"/>
    <property type="match status" value="1"/>
</dbReference>
<dbReference type="GO" id="GO:0008017">
    <property type="term" value="F:microtubule binding"/>
    <property type="evidence" value="ECO:0007669"/>
    <property type="project" value="InterPro"/>
</dbReference>